<evidence type="ECO:0000256" key="6">
    <source>
        <dbReference type="RuleBase" id="RU004335"/>
    </source>
</evidence>
<evidence type="ECO:0000313" key="10">
    <source>
        <dbReference type="Proteomes" id="UP000006038"/>
    </source>
</evidence>
<dbReference type="InterPro" id="IPR012946">
    <property type="entry name" value="X8"/>
</dbReference>
<feature type="domain" description="X8" evidence="8">
    <location>
        <begin position="252"/>
        <end position="335"/>
    </location>
</feature>
<name>J3MLP0_ORYBR</name>
<dbReference type="Gramene" id="OB07G23220.1">
    <property type="protein sequence ID" value="OB07G23220.1"/>
    <property type="gene ID" value="OB07G23220"/>
</dbReference>
<evidence type="ECO:0000313" key="9">
    <source>
        <dbReference type="EnsemblPlants" id="OB07G23220.1"/>
    </source>
</evidence>
<dbReference type="eggNOG" id="ENOG502QVK5">
    <property type="taxonomic scope" value="Eukaryota"/>
</dbReference>
<dbReference type="HOGENOM" id="CLU_024953_3_2_1"/>
<reference evidence="9" key="1">
    <citation type="journal article" date="2013" name="Nat. Commun.">
        <title>Whole-genome sequencing of Oryza brachyantha reveals mechanisms underlying Oryza genome evolution.</title>
        <authorList>
            <person name="Chen J."/>
            <person name="Huang Q."/>
            <person name="Gao D."/>
            <person name="Wang J."/>
            <person name="Lang Y."/>
            <person name="Liu T."/>
            <person name="Li B."/>
            <person name="Bai Z."/>
            <person name="Luis Goicoechea J."/>
            <person name="Liang C."/>
            <person name="Chen C."/>
            <person name="Zhang W."/>
            <person name="Sun S."/>
            <person name="Liao Y."/>
            <person name="Zhang X."/>
            <person name="Yang L."/>
            <person name="Song C."/>
            <person name="Wang M."/>
            <person name="Shi J."/>
            <person name="Liu G."/>
            <person name="Liu J."/>
            <person name="Zhou H."/>
            <person name="Zhou W."/>
            <person name="Yu Q."/>
            <person name="An N."/>
            <person name="Chen Y."/>
            <person name="Cai Q."/>
            <person name="Wang B."/>
            <person name="Liu B."/>
            <person name="Min J."/>
            <person name="Huang Y."/>
            <person name="Wu H."/>
            <person name="Li Z."/>
            <person name="Zhang Y."/>
            <person name="Yin Y."/>
            <person name="Song W."/>
            <person name="Jiang J."/>
            <person name="Jackson S.A."/>
            <person name="Wing R.A."/>
            <person name="Wang J."/>
            <person name="Chen M."/>
        </authorList>
    </citation>
    <scope>NUCLEOTIDE SEQUENCE [LARGE SCALE GENOMIC DNA]</scope>
    <source>
        <strain evidence="9">cv. IRGC 101232</strain>
    </source>
</reference>
<keyword evidence="5" id="KW-0326">Glycosidase</keyword>
<proteinExistence type="inferred from homology"/>
<dbReference type="InterPro" id="IPR017853">
    <property type="entry name" value="GH"/>
</dbReference>
<dbReference type="Pfam" id="PF07983">
    <property type="entry name" value="X8"/>
    <property type="match status" value="2"/>
</dbReference>
<dbReference type="STRING" id="4533.J3MLP0"/>
<comment type="similarity">
    <text evidence="1 6">Belongs to the glycosyl hydrolase 17 family.</text>
</comment>
<dbReference type="OMA" id="TCHFDGA"/>
<dbReference type="FunFam" id="1.20.58.1040:FF:000006">
    <property type="entry name" value="Os07g0539400 protein"/>
    <property type="match status" value="1"/>
</dbReference>
<feature type="chain" id="PRO_5003773981" description="X8 domain-containing protein" evidence="7">
    <location>
        <begin position="28"/>
        <end position="451"/>
    </location>
</feature>
<dbReference type="GO" id="GO:0004553">
    <property type="term" value="F:hydrolase activity, hydrolyzing O-glycosyl compounds"/>
    <property type="evidence" value="ECO:0007669"/>
    <property type="project" value="InterPro"/>
</dbReference>
<keyword evidence="2 7" id="KW-0732">Signal</keyword>
<dbReference type="GO" id="GO:0005975">
    <property type="term" value="P:carbohydrate metabolic process"/>
    <property type="evidence" value="ECO:0007669"/>
    <property type="project" value="InterPro"/>
</dbReference>
<evidence type="ECO:0000256" key="1">
    <source>
        <dbReference type="ARBA" id="ARBA00008773"/>
    </source>
</evidence>
<dbReference type="Pfam" id="PF00332">
    <property type="entry name" value="Glyco_hydro_17"/>
    <property type="match status" value="1"/>
</dbReference>
<evidence type="ECO:0000259" key="8">
    <source>
        <dbReference type="SMART" id="SM00768"/>
    </source>
</evidence>
<organism evidence="9">
    <name type="scientific">Oryza brachyantha</name>
    <name type="common">malo sina</name>
    <dbReference type="NCBI Taxonomy" id="4533"/>
    <lineage>
        <taxon>Eukaryota</taxon>
        <taxon>Viridiplantae</taxon>
        <taxon>Streptophyta</taxon>
        <taxon>Embryophyta</taxon>
        <taxon>Tracheophyta</taxon>
        <taxon>Spermatophyta</taxon>
        <taxon>Magnoliopsida</taxon>
        <taxon>Liliopsida</taxon>
        <taxon>Poales</taxon>
        <taxon>Poaceae</taxon>
        <taxon>BOP clade</taxon>
        <taxon>Oryzoideae</taxon>
        <taxon>Oryzeae</taxon>
        <taxon>Oryzinae</taxon>
        <taxon>Oryza</taxon>
    </lineage>
</organism>
<dbReference type="EnsemblPlants" id="OB07G23220.1">
    <property type="protein sequence ID" value="OB07G23220.1"/>
    <property type="gene ID" value="OB07G23220"/>
</dbReference>
<feature type="domain" description="X8" evidence="8">
    <location>
        <begin position="338"/>
        <end position="420"/>
    </location>
</feature>
<dbReference type="Proteomes" id="UP000006038">
    <property type="component" value="Chromosome 7"/>
</dbReference>
<accession>J3MLP0</accession>
<keyword evidence="3" id="KW-0378">Hydrolase</keyword>
<dbReference type="Gene3D" id="1.20.58.1040">
    <property type="match status" value="2"/>
</dbReference>
<feature type="signal peptide" evidence="7">
    <location>
        <begin position="1"/>
        <end position="27"/>
    </location>
</feature>
<dbReference type="Gene3D" id="3.20.20.80">
    <property type="entry name" value="Glycosidases"/>
    <property type="match status" value="1"/>
</dbReference>
<evidence type="ECO:0000256" key="4">
    <source>
        <dbReference type="ARBA" id="ARBA00023157"/>
    </source>
</evidence>
<dbReference type="SUPFAM" id="SSF51445">
    <property type="entry name" value="(Trans)glycosidases"/>
    <property type="match status" value="1"/>
</dbReference>
<keyword evidence="10" id="KW-1185">Reference proteome</keyword>
<evidence type="ECO:0000256" key="2">
    <source>
        <dbReference type="ARBA" id="ARBA00022729"/>
    </source>
</evidence>
<keyword evidence="4" id="KW-1015">Disulfide bond</keyword>
<dbReference type="AlphaFoldDB" id="J3MLP0"/>
<evidence type="ECO:0000256" key="3">
    <source>
        <dbReference type="ARBA" id="ARBA00022801"/>
    </source>
</evidence>
<dbReference type="PANTHER" id="PTHR32227">
    <property type="entry name" value="GLUCAN ENDO-1,3-BETA-GLUCOSIDASE BG1-RELATED-RELATED"/>
    <property type="match status" value="1"/>
</dbReference>
<dbReference type="InterPro" id="IPR000490">
    <property type="entry name" value="Glyco_hydro_17"/>
</dbReference>
<protein>
    <recommendedName>
        <fullName evidence="8">X8 domain-containing protein</fullName>
    </recommendedName>
</protein>
<dbReference type="SMART" id="SM00768">
    <property type="entry name" value="X8"/>
    <property type="match status" value="2"/>
</dbReference>
<dbReference type="InterPro" id="IPR044965">
    <property type="entry name" value="Glyco_hydro_17_plant"/>
</dbReference>
<sequence>MAPAHLARLLLLAAALPLLFVSRAADAGDAGVCLGMDGSDLMDPPAIVNLLKRKGITMVRIYDTNRTVLQAFANQNIKVMVALPNRDLASGVGQDKDSALNWVKSNIVPYYPATQINGVAVGNEVFQEAPDLTSRLLPAMTNVQAALARLGLADAIKVTTPISFESVTHSSPPSSAVFQDNIAQSVMGPMIDVLHNTGSYLAVNCYPYIAWAKNPSKISQDYATFGPNAAGVIDKAGGDGGSGSRGCPTKATWCVANPTVGNGRLQAALDWACSNGADCSTIQQEKVCYAPNTLVAHASYSFNDYYQRKNQASGTCNFNGAASIVYKPSSSICNPNPSWSVAKPEVGDVRLQSALDYACRTCTDCSAIQQGAQCFDPNTKVAHATYAFNDYYQTAGRASGSCDFNGAASIVYQQPTILFFKKNARPIVMGQFVSQLSQFNMGPVCPEKAEG</sequence>
<reference evidence="9" key="2">
    <citation type="submission" date="2013-04" db="UniProtKB">
        <authorList>
            <consortium name="EnsemblPlants"/>
        </authorList>
    </citation>
    <scope>IDENTIFICATION</scope>
</reference>
<evidence type="ECO:0000256" key="5">
    <source>
        <dbReference type="ARBA" id="ARBA00023295"/>
    </source>
</evidence>
<evidence type="ECO:0000256" key="7">
    <source>
        <dbReference type="SAM" id="SignalP"/>
    </source>
</evidence>
<dbReference type="FunFam" id="1.20.58.1040:FF:000004">
    <property type="entry name" value="O-Glycosyl hydrolase family 17 protein"/>
    <property type="match status" value="1"/>
</dbReference>